<accession>M8AD59</accession>
<dbReference type="AlphaFoldDB" id="M8AD59"/>
<protein>
    <recommendedName>
        <fullName evidence="2">Peptidase C1A papain C-terminal domain-containing protein</fullName>
    </recommendedName>
</protein>
<dbReference type="PANTHER" id="PTHR35360:SF2">
    <property type="entry name" value="OS01G0324125 PROTEIN"/>
    <property type="match status" value="1"/>
</dbReference>
<dbReference type="PANTHER" id="PTHR35360">
    <property type="entry name" value="OS01G0324125 PROTEIN-RELATED"/>
    <property type="match status" value="1"/>
</dbReference>
<evidence type="ECO:0000313" key="1">
    <source>
        <dbReference type="EMBL" id="EMS58494.1"/>
    </source>
</evidence>
<proteinExistence type="predicted"/>
<dbReference type="EMBL" id="KD131720">
    <property type="protein sequence ID" value="EMS58494.1"/>
    <property type="molecule type" value="Genomic_DNA"/>
</dbReference>
<dbReference type="InterPro" id="IPR038765">
    <property type="entry name" value="Papain-like_cys_pep_sf"/>
</dbReference>
<sequence>MTEMTLRSITNSGIWIPMLAPTCSTMISSDEPRCRGFNQPLWCNSVELSEQLLPKEWTWEWLAYPPVHQGFGRDGRTGEGSCVICSLVMCIHARYRLQYERRHGLGSFPFEVAMDLRYLKAACRGANIWRPAKMGTTPARVLELLESHPNIGVKTELFNGVPGPTLRPSSWGEFYSSLSTSSGGRTRLNHSEMARLLRLGGPVVGALHAGPSYRTAVHPLLSYNGADATDWAPNHATLCVGYHISEEDIMDIKVLDNQDPEGPVLWVRYEWFDYFTAVEFEEVESRIQAMFRHIRRIASSTA</sequence>
<reference evidence="1" key="1">
    <citation type="journal article" date="2013" name="Nature">
        <title>Draft genome of the wheat A-genome progenitor Triticum urartu.</title>
        <authorList>
            <person name="Ling H.Q."/>
            <person name="Zhao S."/>
            <person name="Liu D."/>
            <person name="Wang J."/>
            <person name="Sun H."/>
            <person name="Zhang C."/>
            <person name="Fan H."/>
            <person name="Li D."/>
            <person name="Dong L."/>
            <person name="Tao Y."/>
            <person name="Gao C."/>
            <person name="Wu H."/>
            <person name="Li Y."/>
            <person name="Cui Y."/>
            <person name="Guo X."/>
            <person name="Zheng S."/>
            <person name="Wang B."/>
            <person name="Yu K."/>
            <person name="Liang Q."/>
            <person name="Yang W."/>
            <person name="Lou X."/>
            <person name="Chen J."/>
            <person name="Feng M."/>
            <person name="Jian J."/>
            <person name="Zhang X."/>
            <person name="Luo G."/>
            <person name="Jiang Y."/>
            <person name="Liu J."/>
            <person name="Wang Z."/>
            <person name="Sha Y."/>
            <person name="Zhang B."/>
            <person name="Wu H."/>
            <person name="Tang D."/>
            <person name="Shen Q."/>
            <person name="Xue P."/>
            <person name="Zou S."/>
            <person name="Wang X."/>
            <person name="Liu X."/>
            <person name="Wang F."/>
            <person name="Yang Y."/>
            <person name="An X."/>
            <person name="Dong Z."/>
            <person name="Zhang K."/>
            <person name="Zhang X."/>
            <person name="Luo M.C."/>
            <person name="Dvorak J."/>
            <person name="Tong Y."/>
            <person name="Wang J."/>
            <person name="Yang H."/>
            <person name="Li Z."/>
            <person name="Wang D."/>
            <person name="Zhang A."/>
            <person name="Wang J."/>
        </authorList>
    </citation>
    <scope>NUCLEOTIDE SEQUENCE</scope>
</reference>
<name>M8AD59_TRIUA</name>
<dbReference type="OMA" id="TEFACIS"/>
<gene>
    <name evidence="1" type="ORF">TRIUR3_14949</name>
</gene>
<dbReference type="SUPFAM" id="SSF54001">
    <property type="entry name" value="Cysteine proteinases"/>
    <property type="match status" value="1"/>
</dbReference>
<organism evidence="1">
    <name type="scientific">Triticum urartu</name>
    <name type="common">Red wild einkorn</name>
    <name type="synonym">Crithodium urartu</name>
    <dbReference type="NCBI Taxonomy" id="4572"/>
    <lineage>
        <taxon>Eukaryota</taxon>
        <taxon>Viridiplantae</taxon>
        <taxon>Streptophyta</taxon>
        <taxon>Embryophyta</taxon>
        <taxon>Tracheophyta</taxon>
        <taxon>Spermatophyta</taxon>
        <taxon>Magnoliopsida</taxon>
        <taxon>Liliopsida</taxon>
        <taxon>Poales</taxon>
        <taxon>Poaceae</taxon>
        <taxon>BOP clade</taxon>
        <taxon>Pooideae</taxon>
        <taxon>Triticodae</taxon>
        <taxon>Triticeae</taxon>
        <taxon>Triticinae</taxon>
        <taxon>Triticum</taxon>
    </lineage>
</organism>
<evidence type="ECO:0008006" key="2">
    <source>
        <dbReference type="Google" id="ProtNLM"/>
    </source>
</evidence>